<dbReference type="InterPro" id="IPR013728">
    <property type="entry name" value="BT_3987-like_N"/>
</dbReference>
<evidence type="ECO:0000259" key="2">
    <source>
        <dbReference type="Pfam" id="PF18620"/>
    </source>
</evidence>
<proteinExistence type="predicted"/>
<dbReference type="Pfam" id="PF08522">
    <property type="entry name" value="BT_3987-like_N"/>
    <property type="match status" value="1"/>
</dbReference>
<protein>
    <submittedName>
        <fullName evidence="3">DUF1735 domain-containing protein</fullName>
    </submittedName>
</protein>
<feature type="domain" description="BT-3987-like N-terminal" evidence="1">
    <location>
        <begin position="31"/>
        <end position="158"/>
    </location>
</feature>
<dbReference type="KEGG" id="pej:FYC62_01165"/>
<name>A0A5C0VEC9_9SPHI</name>
<dbReference type="Gene3D" id="2.60.40.1740">
    <property type="entry name" value="hypothetical protein (bacova_03559)"/>
    <property type="match status" value="1"/>
</dbReference>
<evidence type="ECO:0000313" key="3">
    <source>
        <dbReference type="EMBL" id="QEK50429.1"/>
    </source>
</evidence>
<dbReference type="AlphaFoldDB" id="A0A5C0VEC9"/>
<reference evidence="3 4" key="1">
    <citation type="submission" date="2019-08" db="EMBL/GenBank/DDBJ databases">
        <title>Pedobacter sp. nov., isolated from Han river, South Korea.</title>
        <authorList>
            <person name="Lee D.-H."/>
            <person name="Kim Y.-S."/>
            <person name="Hwang E.-M."/>
            <person name="Le Tran T.C."/>
            <person name="Cha C.-J."/>
        </authorList>
    </citation>
    <scope>NUCLEOTIDE SEQUENCE [LARGE SCALE GENOMIC DNA]</scope>
    <source>
        <strain evidence="3 4">CJ43</strain>
    </source>
</reference>
<dbReference type="PROSITE" id="PS51257">
    <property type="entry name" value="PROKAR_LIPOPROTEIN"/>
    <property type="match status" value="1"/>
</dbReference>
<dbReference type="Pfam" id="PF18620">
    <property type="entry name" value="DUF5627"/>
    <property type="match status" value="1"/>
</dbReference>
<dbReference type="InterPro" id="IPR040580">
    <property type="entry name" value="DUF5627"/>
</dbReference>
<sequence>MKKILNISIFLLAVLTSCKNGEWAFPDYKVQSVYFAYQTPIRTITLGEDIFDTTLDNEFKCQIMATTGGVYNNDDNINIDITVDNSLAQGLSFGSPIGGLIRAMPANYYSLSASNIVIPRGSLIGGVTVQLTDAFFADPLSARTTYVIPVRMTGVQKADSILSSKNYTLYAIKYINPWTGVYLRRGKDVMVGKNGNTALTQTIVRRQQFVEKDQINSINTRGLKQAEFPVTYRGVGGANVTLNLLLTFDDNGNFTVSPGATGFTATGSGKFVKRGEKKSWGDKDRDALYLNYSIDATDFSVSTTDTLVLRDRGVAFQTFTTVN</sequence>
<organism evidence="3 4">
    <name type="scientific">Pedobacter aquae</name>
    <dbReference type="NCBI Taxonomy" id="2605747"/>
    <lineage>
        <taxon>Bacteria</taxon>
        <taxon>Pseudomonadati</taxon>
        <taxon>Bacteroidota</taxon>
        <taxon>Sphingobacteriia</taxon>
        <taxon>Sphingobacteriales</taxon>
        <taxon>Sphingobacteriaceae</taxon>
        <taxon>Pedobacter</taxon>
    </lineage>
</organism>
<evidence type="ECO:0000259" key="1">
    <source>
        <dbReference type="Pfam" id="PF08522"/>
    </source>
</evidence>
<dbReference type="EMBL" id="CP043329">
    <property type="protein sequence ID" value="QEK50429.1"/>
    <property type="molecule type" value="Genomic_DNA"/>
</dbReference>
<evidence type="ECO:0000313" key="4">
    <source>
        <dbReference type="Proteomes" id="UP000323653"/>
    </source>
</evidence>
<keyword evidence="4" id="KW-1185">Reference proteome</keyword>
<accession>A0A5C0VEC9</accession>
<feature type="domain" description="DUF5627" evidence="2">
    <location>
        <begin position="177"/>
        <end position="313"/>
    </location>
</feature>
<dbReference type="Gene3D" id="2.40.128.420">
    <property type="match status" value="1"/>
</dbReference>
<dbReference type="Proteomes" id="UP000323653">
    <property type="component" value="Chromosome"/>
</dbReference>
<gene>
    <name evidence="3" type="ORF">FYC62_01165</name>
</gene>
<dbReference type="RefSeq" id="WP_149073627.1">
    <property type="nucleotide sequence ID" value="NZ_CP043329.1"/>
</dbReference>